<dbReference type="Proteomes" id="UP000327085">
    <property type="component" value="Chromosome 1"/>
</dbReference>
<dbReference type="Pfam" id="PF03140">
    <property type="entry name" value="DUF247"/>
    <property type="match status" value="1"/>
</dbReference>
<proteinExistence type="predicted"/>
<dbReference type="PANTHER" id="PTHR31170">
    <property type="entry name" value="BNAC04G53230D PROTEIN"/>
    <property type="match status" value="1"/>
</dbReference>
<evidence type="ECO:0000313" key="1">
    <source>
        <dbReference type="EMBL" id="VVA33954.1"/>
    </source>
</evidence>
<dbReference type="EMBL" id="CABIKO010000311">
    <property type="protein sequence ID" value="VVA33954.1"/>
    <property type="molecule type" value="Genomic_DNA"/>
</dbReference>
<dbReference type="InParanoid" id="A0A5E4G2L7"/>
<dbReference type="AlphaFoldDB" id="A0A5E4G2L7"/>
<organism evidence="1 2">
    <name type="scientific">Prunus dulcis</name>
    <name type="common">Almond</name>
    <name type="synonym">Amygdalus dulcis</name>
    <dbReference type="NCBI Taxonomy" id="3755"/>
    <lineage>
        <taxon>Eukaryota</taxon>
        <taxon>Viridiplantae</taxon>
        <taxon>Streptophyta</taxon>
        <taxon>Embryophyta</taxon>
        <taxon>Tracheophyta</taxon>
        <taxon>Spermatophyta</taxon>
        <taxon>Magnoliopsida</taxon>
        <taxon>eudicotyledons</taxon>
        <taxon>Gunneridae</taxon>
        <taxon>Pentapetalae</taxon>
        <taxon>rosids</taxon>
        <taxon>fabids</taxon>
        <taxon>Rosales</taxon>
        <taxon>Rosaceae</taxon>
        <taxon>Amygdaloideae</taxon>
        <taxon>Amygdaleae</taxon>
        <taxon>Prunus</taxon>
    </lineage>
</organism>
<evidence type="ECO:0000313" key="2">
    <source>
        <dbReference type="Proteomes" id="UP000327085"/>
    </source>
</evidence>
<dbReference type="Gramene" id="VVA33954">
    <property type="protein sequence ID" value="VVA33954"/>
    <property type="gene ID" value="Prudul26B017947"/>
</dbReference>
<gene>
    <name evidence="1" type="ORF">ALMOND_2B017947</name>
</gene>
<dbReference type="PANTHER" id="PTHR31170:SF21">
    <property type="match status" value="1"/>
</dbReference>
<accession>A0A5E4G2L7</accession>
<dbReference type="InterPro" id="IPR004158">
    <property type="entry name" value="DUF247_pln"/>
</dbReference>
<reference evidence="2" key="1">
    <citation type="journal article" date="2020" name="Plant J.">
        <title>Transposons played a major role in the diversification between the closely related almond and peach genomes: results from the almond genome sequence.</title>
        <authorList>
            <person name="Alioto T."/>
            <person name="Alexiou K.G."/>
            <person name="Bardil A."/>
            <person name="Barteri F."/>
            <person name="Castanera R."/>
            <person name="Cruz F."/>
            <person name="Dhingra A."/>
            <person name="Duval H."/>
            <person name="Fernandez I Marti A."/>
            <person name="Frias L."/>
            <person name="Galan B."/>
            <person name="Garcia J.L."/>
            <person name="Howad W."/>
            <person name="Gomez-Garrido J."/>
            <person name="Gut M."/>
            <person name="Julca I."/>
            <person name="Morata J."/>
            <person name="Puigdomenech P."/>
            <person name="Ribeca P."/>
            <person name="Rubio Cabetas M.J."/>
            <person name="Vlasova A."/>
            <person name="Wirthensohn M."/>
            <person name="Garcia-Mas J."/>
            <person name="Gabaldon T."/>
            <person name="Casacuberta J.M."/>
            <person name="Arus P."/>
        </authorList>
    </citation>
    <scope>NUCLEOTIDE SEQUENCE [LARGE SCALE GENOMIC DNA]</scope>
    <source>
        <strain evidence="2">cv. Texas</strain>
    </source>
</reference>
<sequence length="102" mass="12207">MKHAAYQIGKLHLKEEMEIAIHEESSSTSIYKVPYTMRQVRRKAYEPCIVSIGPYHHGLPRLQEMEKLKRIYFQCLFKPNLEELDRVKKELQKLREAPRSCY</sequence>
<name>A0A5E4G2L7_PRUDU</name>
<protein>
    <submittedName>
        <fullName evidence="1">PREDICTED: UPF0481</fullName>
    </submittedName>
</protein>